<accession>A0A848GAX5</accession>
<dbReference type="GO" id="GO:0071111">
    <property type="term" value="F:cyclic-guanylate-specific phosphodiesterase activity"/>
    <property type="evidence" value="ECO:0007669"/>
    <property type="project" value="InterPro"/>
</dbReference>
<evidence type="ECO:0000259" key="2">
    <source>
        <dbReference type="PROSITE" id="PS50887"/>
    </source>
</evidence>
<evidence type="ECO:0000313" key="3">
    <source>
        <dbReference type="EMBL" id="NML28025.1"/>
    </source>
</evidence>
<feature type="domain" description="EAL" evidence="1">
    <location>
        <begin position="484"/>
        <end position="729"/>
    </location>
</feature>
<dbReference type="SUPFAM" id="SSF141868">
    <property type="entry name" value="EAL domain-like"/>
    <property type="match status" value="1"/>
</dbReference>
<dbReference type="EMBL" id="JABBGA010000021">
    <property type="protein sequence ID" value="NML28025.1"/>
    <property type="molecule type" value="Genomic_DNA"/>
</dbReference>
<dbReference type="InterPro" id="IPR001633">
    <property type="entry name" value="EAL_dom"/>
</dbReference>
<name>A0A848GAX5_9RHOO</name>
<dbReference type="CDD" id="cd01949">
    <property type="entry name" value="GGDEF"/>
    <property type="match status" value="1"/>
</dbReference>
<dbReference type="CDD" id="cd01948">
    <property type="entry name" value="EAL"/>
    <property type="match status" value="1"/>
</dbReference>
<feature type="domain" description="GGDEF" evidence="2">
    <location>
        <begin position="339"/>
        <end position="473"/>
    </location>
</feature>
<dbReference type="InterPro" id="IPR035919">
    <property type="entry name" value="EAL_sf"/>
</dbReference>
<gene>
    <name evidence="3" type="ORF">HHL15_19885</name>
</gene>
<dbReference type="FunFam" id="3.30.70.270:FF:000001">
    <property type="entry name" value="Diguanylate cyclase domain protein"/>
    <property type="match status" value="1"/>
</dbReference>
<comment type="caution">
    <text evidence="3">The sequence shown here is derived from an EMBL/GenBank/DDBJ whole genome shotgun (WGS) entry which is preliminary data.</text>
</comment>
<dbReference type="Proteomes" id="UP000580043">
    <property type="component" value="Unassembled WGS sequence"/>
</dbReference>
<proteinExistence type="predicted"/>
<dbReference type="PROSITE" id="PS50883">
    <property type="entry name" value="EAL"/>
    <property type="match status" value="1"/>
</dbReference>
<dbReference type="InterPro" id="IPR050706">
    <property type="entry name" value="Cyclic-di-GMP_PDE-like"/>
</dbReference>
<dbReference type="SMART" id="SM00267">
    <property type="entry name" value="GGDEF"/>
    <property type="match status" value="1"/>
</dbReference>
<dbReference type="PANTHER" id="PTHR33121:SF70">
    <property type="entry name" value="SIGNALING PROTEIN YKOW"/>
    <property type="match status" value="1"/>
</dbReference>
<dbReference type="SMART" id="SM00052">
    <property type="entry name" value="EAL"/>
    <property type="match status" value="1"/>
</dbReference>
<dbReference type="Gene3D" id="3.30.70.270">
    <property type="match status" value="1"/>
</dbReference>
<dbReference type="AlphaFoldDB" id="A0A848GAX5"/>
<dbReference type="NCBIfam" id="TIGR00254">
    <property type="entry name" value="GGDEF"/>
    <property type="match status" value="1"/>
</dbReference>
<evidence type="ECO:0000259" key="1">
    <source>
        <dbReference type="PROSITE" id="PS50883"/>
    </source>
</evidence>
<sequence>MSSIVPLLPEGQEAMRQRVLENFAALFENQTRNRRFASSVTEMTQSTHIELLEGLRTAIDQIGKLNLDAEERAAITSGLARSVARCERLDRTLNLLLDERRRKWQQNALDLQQAMLEFDRTSRSLAGTLLEKDLLERQSQVLETIVLSHEKVTQWKAFVQEVLLGFHDYFPFDLFFIAFAEENALSLYIYYMGTFPQEVKDAARNNLSRDMVSHLKLPPDVALDIEEFQVPGRKGRDVGSIDNIRMITVPVQDIEASNLAGLLGIAYASMDELTPQESSVIHSILAVMVMVVGSSKALNRTLSELEYYSTHDPLTGLHNRRYFNEILGYEVGRSERHKHQFSILMLDLDDFKDVNDTYGHPCGDRVLQQVAERMRSIMRNGDLATRIGGDEFAIILVETGADGAMIVAEKLRTELRQMTFESEEGRRFHVTTSIGVVTYPNDARSLSDLMAGVDLGLYRAKELGKDGIGTLESVEDRIQASRLTRDYAEKLRLSLREGRVVPFYQRIIDVRTGEPIACETLARIIEPDGRTLSAGMFIETIEKYGLGRDLDRTIIEQALRAARARLDSGQAPFRLFINLSAQEIQGRGILGYAEQLCTELSIPPSVIVFEILERDAIGDMTHMRKFLSDLRKKGFLFALDDFGSGYNSFHYLRELSFDYVKIDGAFVKNIVRSKVDTILVRNLTRLCQELGILTIAEFVESEEILTSLREMGVDYAQGFHLGVPAPRIH</sequence>
<dbReference type="PROSITE" id="PS50887">
    <property type="entry name" value="GGDEF"/>
    <property type="match status" value="1"/>
</dbReference>
<dbReference type="Pfam" id="PF00990">
    <property type="entry name" value="GGDEF"/>
    <property type="match status" value="1"/>
</dbReference>
<protein>
    <submittedName>
        <fullName evidence="3">Bifunctional diguanylate cyclase/phosphodiesterase</fullName>
    </submittedName>
</protein>
<evidence type="ECO:0000313" key="4">
    <source>
        <dbReference type="Proteomes" id="UP000580043"/>
    </source>
</evidence>
<dbReference type="Pfam" id="PF00563">
    <property type="entry name" value="EAL"/>
    <property type="match status" value="1"/>
</dbReference>
<dbReference type="InterPro" id="IPR043128">
    <property type="entry name" value="Rev_trsase/Diguanyl_cyclase"/>
</dbReference>
<dbReference type="SUPFAM" id="SSF55073">
    <property type="entry name" value="Nucleotide cyclase"/>
    <property type="match status" value="1"/>
</dbReference>
<dbReference type="InterPro" id="IPR029787">
    <property type="entry name" value="Nucleotide_cyclase"/>
</dbReference>
<dbReference type="Gene3D" id="3.20.20.450">
    <property type="entry name" value="EAL domain"/>
    <property type="match status" value="1"/>
</dbReference>
<reference evidence="3 4" key="1">
    <citation type="submission" date="2020-04" db="EMBL/GenBank/DDBJ databases">
        <title>Zoogloea sp. G-4-1-14 isolated from soil.</title>
        <authorList>
            <person name="Dahal R.H."/>
        </authorList>
    </citation>
    <scope>NUCLEOTIDE SEQUENCE [LARGE SCALE GENOMIC DNA]</scope>
    <source>
        <strain evidence="3 4">G-4-1-14</strain>
    </source>
</reference>
<organism evidence="3 4">
    <name type="scientific">Zoogloea dura</name>
    <dbReference type="NCBI Taxonomy" id="2728840"/>
    <lineage>
        <taxon>Bacteria</taxon>
        <taxon>Pseudomonadati</taxon>
        <taxon>Pseudomonadota</taxon>
        <taxon>Betaproteobacteria</taxon>
        <taxon>Rhodocyclales</taxon>
        <taxon>Zoogloeaceae</taxon>
        <taxon>Zoogloea</taxon>
    </lineage>
</organism>
<dbReference type="RefSeq" id="WP_169147559.1">
    <property type="nucleotide sequence ID" value="NZ_JABBGA010000021.1"/>
</dbReference>
<dbReference type="PANTHER" id="PTHR33121">
    <property type="entry name" value="CYCLIC DI-GMP PHOSPHODIESTERASE PDEF"/>
    <property type="match status" value="1"/>
</dbReference>
<dbReference type="InterPro" id="IPR000160">
    <property type="entry name" value="GGDEF_dom"/>
</dbReference>
<keyword evidence="4" id="KW-1185">Reference proteome</keyword>